<keyword evidence="3" id="KW-1003">Cell membrane</keyword>
<keyword evidence="2" id="KW-0813">Transport</keyword>
<dbReference type="EMBL" id="CP011974">
    <property type="protein sequence ID" value="AKO92361.2"/>
    <property type="molecule type" value="Genomic_DNA"/>
</dbReference>
<dbReference type="PANTHER" id="PTHR30561">
    <property type="entry name" value="SMR FAMILY PROTON-DEPENDENT DRUG EFFLUX TRANSPORTER SUGE"/>
    <property type="match status" value="1"/>
</dbReference>
<protein>
    <submittedName>
        <fullName evidence="9">Quaternary ammonium transporter</fullName>
    </submittedName>
</protein>
<dbReference type="Pfam" id="PF00893">
    <property type="entry name" value="Multi_Drug_Res"/>
    <property type="match status" value="1"/>
</dbReference>
<comment type="similarity">
    <text evidence="7">Belongs to the drug/metabolite transporter (DMT) superfamily. Small multidrug resistance (SMR) (TC 2.A.7.1) family.</text>
</comment>
<evidence type="ECO:0000313" key="9">
    <source>
        <dbReference type="EMBL" id="AKO92361.2"/>
    </source>
</evidence>
<dbReference type="FunFam" id="1.10.3730.20:FF:000001">
    <property type="entry name" value="Quaternary ammonium compound resistance transporter SugE"/>
    <property type="match status" value="1"/>
</dbReference>
<evidence type="ECO:0000256" key="5">
    <source>
        <dbReference type="ARBA" id="ARBA00022989"/>
    </source>
</evidence>
<dbReference type="PATRIC" id="fig|135735.6.peg.2033"/>
<comment type="subcellular location">
    <subcellularLocation>
        <location evidence="1 7">Cell membrane</location>
        <topology evidence="1 7">Multi-pass membrane protein</topology>
    </subcellularLocation>
</comment>
<feature type="transmembrane region" description="Helical" evidence="8">
    <location>
        <begin position="7"/>
        <end position="23"/>
    </location>
</feature>
<keyword evidence="4 7" id="KW-0812">Transmembrane</keyword>
<accession>A0A0H4KHS6</accession>
<dbReference type="InterPro" id="IPR000390">
    <property type="entry name" value="Small_drug/metabolite_transptr"/>
</dbReference>
<feature type="transmembrane region" description="Helical" evidence="8">
    <location>
        <begin position="61"/>
        <end position="81"/>
    </location>
</feature>
<reference evidence="10" key="2">
    <citation type="submission" date="2015-06" db="EMBL/GenBank/DDBJ databases">
        <title>Genome Sequence of Bacillus endophyticus and Analysis of its Companion Mechanism in the Ketogulonigenium vulgare-Bacillus strain Consortium.</title>
        <authorList>
            <person name="Jia N."/>
            <person name="Du J."/>
            <person name="Ding M.-Z."/>
            <person name="Gao F."/>
            <person name="Yuan Y.-J."/>
        </authorList>
    </citation>
    <scope>NUCLEOTIDE SEQUENCE [LARGE SCALE GENOMIC DNA]</scope>
    <source>
        <strain evidence="10">Hbe603</strain>
    </source>
</reference>
<organism evidence="9 10">
    <name type="scientific">Priestia filamentosa</name>
    <dbReference type="NCBI Taxonomy" id="1402861"/>
    <lineage>
        <taxon>Bacteria</taxon>
        <taxon>Bacillati</taxon>
        <taxon>Bacillota</taxon>
        <taxon>Bacilli</taxon>
        <taxon>Bacillales</taxon>
        <taxon>Bacillaceae</taxon>
        <taxon>Priestia</taxon>
    </lineage>
</organism>
<keyword evidence="5 8" id="KW-1133">Transmembrane helix</keyword>
<evidence type="ECO:0000256" key="4">
    <source>
        <dbReference type="ARBA" id="ARBA00022692"/>
    </source>
</evidence>
<evidence type="ECO:0000256" key="1">
    <source>
        <dbReference type="ARBA" id="ARBA00004651"/>
    </source>
</evidence>
<feature type="transmembrane region" description="Helical" evidence="8">
    <location>
        <begin position="29"/>
        <end position="49"/>
    </location>
</feature>
<dbReference type="InterPro" id="IPR045324">
    <property type="entry name" value="Small_multidrug_res"/>
</dbReference>
<sequence>MIVQPYFYLALAIILEIIGSSMLKSSAGFTKLIPSIGAVAGIGAAFYFLSLSLQNIPLSMAYAIWSGVGTALTALVGIMIWKENISIYSVVGIIMIIGGVIVLNMKAAPH</sequence>
<evidence type="ECO:0000256" key="2">
    <source>
        <dbReference type="ARBA" id="ARBA00022448"/>
    </source>
</evidence>
<proteinExistence type="inferred from homology"/>
<keyword evidence="6 8" id="KW-0472">Membrane</keyword>
<dbReference type="SUPFAM" id="SSF103481">
    <property type="entry name" value="Multidrug resistance efflux transporter EmrE"/>
    <property type="match status" value="1"/>
</dbReference>
<dbReference type="InterPro" id="IPR037185">
    <property type="entry name" value="EmrE-like"/>
</dbReference>
<keyword evidence="10" id="KW-1185">Reference proteome</keyword>
<evidence type="ECO:0000256" key="6">
    <source>
        <dbReference type="ARBA" id="ARBA00023136"/>
    </source>
</evidence>
<evidence type="ECO:0000256" key="3">
    <source>
        <dbReference type="ARBA" id="ARBA00022475"/>
    </source>
</evidence>
<name>A0A0H4KHS6_9BACI</name>
<feature type="transmembrane region" description="Helical" evidence="8">
    <location>
        <begin position="87"/>
        <end position="105"/>
    </location>
</feature>
<dbReference type="Gene3D" id="1.10.3730.20">
    <property type="match status" value="1"/>
</dbReference>
<dbReference type="PANTHER" id="PTHR30561:SF1">
    <property type="entry name" value="MULTIDRUG TRANSPORTER EMRE"/>
    <property type="match status" value="1"/>
</dbReference>
<dbReference type="GO" id="GO:0005886">
    <property type="term" value="C:plasma membrane"/>
    <property type="evidence" value="ECO:0007669"/>
    <property type="project" value="UniProtKB-SubCell"/>
</dbReference>
<reference evidence="9 10" key="1">
    <citation type="journal article" date="2015" name="PLoS ONE">
        <title>Genome Sequence of Bacillus endophyticus and Analysis of Its Companion Mechanism in the Ketogulonigenium vulgare-Bacillus Strain Consortium.</title>
        <authorList>
            <person name="Jia N."/>
            <person name="Du J."/>
            <person name="Ding M.Z."/>
            <person name="Gao F."/>
            <person name="Yuan Y.J."/>
        </authorList>
    </citation>
    <scope>NUCLEOTIDE SEQUENCE [LARGE SCALE GENOMIC DNA]</scope>
    <source>
        <strain evidence="9 10">Hbe603</strain>
    </source>
</reference>
<dbReference type="AlphaFoldDB" id="A0A0H4KHS6"/>
<evidence type="ECO:0000256" key="7">
    <source>
        <dbReference type="RuleBase" id="RU003942"/>
    </source>
</evidence>
<evidence type="ECO:0000256" key="8">
    <source>
        <dbReference type="SAM" id="Phobius"/>
    </source>
</evidence>
<gene>
    <name evidence="9" type="ORF">BEH_09790</name>
</gene>
<dbReference type="GO" id="GO:0022857">
    <property type="term" value="F:transmembrane transporter activity"/>
    <property type="evidence" value="ECO:0007669"/>
    <property type="project" value="InterPro"/>
</dbReference>
<dbReference type="KEGG" id="beo:BEH_09790"/>
<evidence type="ECO:0000313" key="10">
    <source>
        <dbReference type="Proteomes" id="UP000036202"/>
    </source>
</evidence>
<dbReference type="Proteomes" id="UP000036202">
    <property type="component" value="Chromosome"/>
</dbReference>